<dbReference type="GO" id="GO:0009523">
    <property type="term" value="C:photosystem II"/>
    <property type="evidence" value="ECO:0007669"/>
    <property type="project" value="UniProtKB-KW"/>
</dbReference>
<dbReference type="RefSeq" id="WP_249603125.1">
    <property type="nucleotide sequence ID" value="NZ_JAKHSK010000040.1"/>
</dbReference>
<keyword evidence="3" id="KW-0732">Signal</keyword>
<dbReference type="AlphaFoldDB" id="A0A9X2CQU9"/>
<dbReference type="Pfam" id="PF14870">
    <property type="entry name" value="PSII_BNR"/>
    <property type="match status" value="1"/>
</dbReference>
<feature type="domain" description="Photosynthesis system II assembly factor Ycf48/Hcf136-like" evidence="4">
    <location>
        <begin position="127"/>
        <end position="249"/>
    </location>
</feature>
<dbReference type="InterPro" id="IPR015943">
    <property type="entry name" value="WD40/YVTN_repeat-like_dom_sf"/>
</dbReference>
<evidence type="ECO:0000259" key="4">
    <source>
        <dbReference type="Pfam" id="PF14870"/>
    </source>
</evidence>
<keyword evidence="1" id="KW-0602">Photosynthesis</keyword>
<protein>
    <submittedName>
        <fullName evidence="5">YCF48-related protein</fullName>
    </submittedName>
</protein>
<dbReference type="SUPFAM" id="SSF110296">
    <property type="entry name" value="Oligoxyloglucan reducing end-specific cellobiohydrolase"/>
    <property type="match status" value="1"/>
</dbReference>
<accession>A0A9X2CQU9</accession>
<keyword evidence="2" id="KW-0604">Photosystem II</keyword>
<evidence type="ECO:0000256" key="3">
    <source>
        <dbReference type="SAM" id="SignalP"/>
    </source>
</evidence>
<keyword evidence="6" id="KW-1185">Reference proteome</keyword>
<dbReference type="Gene3D" id="2.130.10.10">
    <property type="entry name" value="YVTN repeat-like/Quinoprotein amine dehydrogenase"/>
    <property type="match status" value="1"/>
</dbReference>
<name>A0A9X2CQU9_9FLAO</name>
<reference evidence="5" key="1">
    <citation type="submission" date="2022-01" db="EMBL/GenBank/DDBJ databases">
        <title>Genome sequencing of Zunongwangia sp. M21534 genome.</title>
        <authorList>
            <person name="Chen Y."/>
            <person name="Dong C."/>
            <person name="Shao Z."/>
        </authorList>
    </citation>
    <scope>NUCLEOTIDE SEQUENCE</scope>
    <source>
        <strain evidence="5">MCCC M21534</strain>
    </source>
</reference>
<evidence type="ECO:0000313" key="5">
    <source>
        <dbReference type="EMBL" id="MCL6220428.1"/>
    </source>
</evidence>
<evidence type="ECO:0000313" key="6">
    <source>
        <dbReference type="Proteomes" id="UP001139521"/>
    </source>
</evidence>
<sequence>MQKNKPMKTRPSLGILVALLFSLPGIAQQTYQPVSALNVEIDTIPVSFPEQEQFKNEVTGNTVKVLHAVENTGFQFYNSVSFRNKKEGIIAGGTRLRLRSTQDGGKHWKGFSFSGFANAFYSTAIYENQFYVVGASRYIFRNNDLNTEWEAFDVNVLAENKYALRHPKFYKIKFSPSGLGIIVGDNNGKPLALKTTDKGAHWQQVPLDGLPADEVPLSDVFIFPDNTIRILSFTGNVYESTNQGNNWRPLRSGKEGESLNSIAFTTKKEGYISGLQGLLLKTTDGGKTWEQIDTAVLGSGANISNLEYTNDHRLLLTTAESFQDKKTKAPLFSIDAQGKLSPFLLANGKTFVFDAYGLFLLNDKVFLLSRDKLYQTKL</sequence>
<proteinExistence type="predicted"/>
<dbReference type="InterPro" id="IPR028203">
    <property type="entry name" value="PSII_CF48-like_dom"/>
</dbReference>
<comment type="caution">
    <text evidence="5">The sequence shown here is derived from an EMBL/GenBank/DDBJ whole genome shotgun (WGS) entry which is preliminary data.</text>
</comment>
<feature type="signal peptide" evidence="3">
    <location>
        <begin position="1"/>
        <end position="27"/>
    </location>
</feature>
<evidence type="ECO:0000256" key="2">
    <source>
        <dbReference type="ARBA" id="ARBA00023276"/>
    </source>
</evidence>
<gene>
    <name evidence="5" type="ORF">L1967_19225</name>
</gene>
<feature type="chain" id="PRO_5040891409" evidence="3">
    <location>
        <begin position="28"/>
        <end position="378"/>
    </location>
</feature>
<dbReference type="PANTHER" id="PTHR47199:SF2">
    <property type="entry name" value="PHOTOSYSTEM II STABILITY_ASSEMBLY FACTOR HCF136, CHLOROPLASTIC"/>
    <property type="match status" value="1"/>
</dbReference>
<dbReference type="EMBL" id="JAKHSK010000040">
    <property type="protein sequence ID" value="MCL6220428.1"/>
    <property type="molecule type" value="Genomic_DNA"/>
</dbReference>
<dbReference type="GO" id="GO:0015979">
    <property type="term" value="P:photosynthesis"/>
    <property type="evidence" value="ECO:0007669"/>
    <property type="project" value="UniProtKB-KW"/>
</dbReference>
<organism evidence="5 6">
    <name type="scientific">Zunongwangia pacifica</name>
    <dbReference type="NCBI Taxonomy" id="2911062"/>
    <lineage>
        <taxon>Bacteria</taxon>
        <taxon>Pseudomonadati</taxon>
        <taxon>Bacteroidota</taxon>
        <taxon>Flavobacteriia</taxon>
        <taxon>Flavobacteriales</taxon>
        <taxon>Flavobacteriaceae</taxon>
        <taxon>Zunongwangia</taxon>
    </lineage>
</organism>
<dbReference type="PANTHER" id="PTHR47199">
    <property type="entry name" value="PHOTOSYSTEM II STABILITY/ASSEMBLY FACTOR HCF136, CHLOROPLASTIC"/>
    <property type="match status" value="1"/>
</dbReference>
<evidence type="ECO:0000256" key="1">
    <source>
        <dbReference type="ARBA" id="ARBA00022531"/>
    </source>
</evidence>
<dbReference type="Proteomes" id="UP001139521">
    <property type="component" value="Unassembled WGS sequence"/>
</dbReference>